<reference evidence="1 2" key="1">
    <citation type="journal article" date="2013" name="Genome Announc.">
        <title>Complete Genome Sequence of Burkholderia sp. Strain RPE64, Bacterial Symbiont of the Bean Bug Riptortus pedestris.</title>
        <authorList>
            <person name="Shibata T.F."/>
            <person name="Maeda T."/>
            <person name="Nikoh N."/>
            <person name="Yamaguchi K."/>
            <person name="Oshima K."/>
            <person name="Hattori M."/>
            <person name="Nishiyama T."/>
            <person name="Hasebe M."/>
            <person name="Fukatsu T."/>
            <person name="Kikuchi Y."/>
            <person name="Shigenobu S."/>
        </authorList>
    </citation>
    <scope>NUCLEOTIDE SEQUENCE [LARGE SCALE GENOMIC DNA]</scope>
    <source>
        <plasmid evidence="1 2">p1</plasmid>
    </source>
</reference>
<sequence>MPYLQSHPRNGDDMFEQCRWINEPAQWRVENDTLFVATDASTDFWRKTHYGFIRDTGHVFAADIDGDFTAEIAVEGEFSALYDQAGLMVRESTARWVKAGAEYNDGALTFSTVLTNGLSDWSLGSRATTNRFRVRMTVAQGVLKVQCSADERNWTLMRLAPFSASGASTHWQVGPMCCTPERGGLNVRFSHFRIGPPIVKDLHDISM</sequence>
<keyword evidence="2" id="KW-1185">Reference proteome</keyword>
<dbReference type="PATRIC" id="fig|758793.3.peg.5658"/>
<dbReference type="InterPro" id="IPR009784">
    <property type="entry name" value="DUF1349"/>
</dbReference>
<dbReference type="EMBL" id="AP013061">
    <property type="protein sequence ID" value="BAN27448.1"/>
    <property type="molecule type" value="Genomic_DNA"/>
</dbReference>
<name>R4WS13_9BURK</name>
<keyword evidence="1" id="KW-0614">Plasmid</keyword>
<organism evidence="1 2">
    <name type="scientific">Caballeronia insecticola</name>
    <dbReference type="NCBI Taxonomy" id="758793"/>
    <lineage>
        <taxon>Bacteria</taxon>
        <taxon>Pseudomonadati</taxon>
        <taxon>Pseudomonadota</taxon>
        <taxon>Betaproteobacteria</taxon>
        <taxon>Burkholderiales</taxon>
        <taxon>Burkholderiaceae</taxon>
        <taxon>Caballeronia</taxon>
    </lineage>
</organism>
<dbReference type="HOGENOM" id="CLU_082825_0_0_4"/>
<accession>R4WS13</accession>
<dbReference type="PANTHER" id="PTHR35332">
    <property type="entry name" value="REGULATION OF ENOLASE PROTEIN 1"/>
    <property type="match status" value="1"/>
</dbReference>
<proteinExistence type="predicted"/>
<protein>
    <recommendedName>
        <fullName evidence="3">Regulation of enolase protein 1</fullName>
    </recommendedName>
</protein>
<dbReference type="AlphaFoldDB" id="R4WS13"/>
<dbReference type="Proteomes" id="UP000013966">
    <property type="component" value="Plasmid p1"/>
</dbReference>
<dbReference type="Gene3D" id="2.60.120.200">
    <property type="match status" value="1"/>
</dbReference>
<dbReference type="InterPro" id="IPR015987">
    <property type="entry name" value="UCP022704"/>
</dbReference>
<dbReference type="InterPro" id="IPR013320">
    <property type="entry name" value="ConA-like_dom_sf"/>
</dbReference>
<evidence type="ECO:0000313" key="2">
    <source>
        <dbReference type="Proteomes" id="UP000013966"/>
    </source>
</evidence>
<dbReference type="KEGG" id="buo:BRPE64_DCDS05120"/>
<reference evidence="1 2" key="2">
    <citation type="journal article" date="2018" name="Int. J. Syst. Evol. Microbiol.">
        <title>Burkholderia insecticola sp. nov., a gut symbiotic bacterium of the bean bug Riptortus pedestris.</title>
        <authorList>
            <person name="Takeshita K."/>
            <person name="Tamaki H."/>
            <person name="Ohbayashi T."/>
            <person name="Meng X.-Y."/>
            <person name="Sone T."/>
            <person name="Mitani Y."/>
            <person name="Peeters C."/>
            <person name="Kikuchi Y."/>
            <person name="Vandamme P."/>
        </authorList>
    </citation>
    <scope>NUCLEOTIDE SEQUENCE [LARGE SCALE GENOMIC DNA]</scope>
    <source>
        <strain evidence="1">RPE64</strain>
        <plasmid evidence="1 2">p1</plasmid>
    </source>
</reference>
<gene>
    <name evidence="1" type="ORF">BRPE64_DCDS05120</name>
</gene>
<dbReference type="SUPFAM" id="SSF49899">
    <property type="entry name" value="Concanavalin A-like lectins/glucanases"/>
    <property type="match status" value="1"/>
</dbReference>
<dbReference type="PIRSF" id="PIRSF022704">
    <property type="entry name" value="UCP022704"/>
    <property type="match status" value="1"/>
</dbReference>
<evidence type="ECO:0008006" key="3">
    <source>
        <dbReference type="Google" id="ProtNLM"/>
    </source>
</evidence>
<dbReference type="Pfam" id="PF07081">
    <property type="entry name" value="DUF1349"/>
    <property type="match status" value="1"/>
</dbReference>
<dbReference type="PANTHER" id="PTHR35332:SF2">
    <property type="entry name" value="REGULATION OF ENOLASE PROTEIN 1"/>
    <property type="match status" value="1"/>
</dbReference>
<geneLocation type="plasmid" evidence="1 2">
    <name>p1</name>
</geneLocation>
<evidence type="ECO:0000313" key="1">
    <source>
        <dbReference type="EMBL" id="BAN27448.1"/>
    </source>
</evidence>